<organism evidence="5 6">
    <name type="scientific">Paralabilibaculum antarcticum</name>
    <dbReference type="NCBI Taxonomy" id="2912572"/>
    <lineage>
        <taxon>Bacteria</taxon>
        <taxon>Pseudomonadati</taxon>
        <taxon>Bacteroidota</taxon>
        <taxon>Bacteroidia</taxon>
        <taxon>Marinilabiliales</taxon>
        <taxon>Marinifilaceae</taxon>
        <taxon>Paralabilibaculum</taxon>
    </lineage>
</organism>
<evidence type="ECO:0000313" key="5">
    <source>
        <dbReference type="EMBL" id="MDE5420488.1"/>
    </source>
</evidence>
<dbReference type="EMBL" id="JAKJSC010000011">
    <property type="protein sequence ID" value="MDE5420488.1"/>
    <property type="molecule type" value="Genomic_DNA"/>
</dbReference>
<dbReference type="InterPro" id="IPR006158">
    <property type="entry name" value="Cobalamin-bd"/>
</dbReference>
<dbReference type="InterPro" id="IPR036724">
    <property type="entry name" value="Cobalamin-bd_sf"/>
</dbReference>
<keyword evidence="1" id="KW-0479">Metal-binding</keyword>
<dbReference type="PROSITE" id="PS51337">
    <property type="entry name" value="B12_BINDING_NTER"/>
    <property type="match status" value="1"/>
</dbReference>
<feature type="domain" description="B12-binding" evidence="3">
    <location>
        <begin position="102"/>
        <end position="222"/>
    </location>
</feature>
<evidence type="ECO:0000313" key="6">
    <source>
        <dbReference type="Proteomes" id="UP001528920"/>
    </source>
</evidence>
<reference evidence="5 6" key="1">
    <citation type="submission" date="2022-01" db="EMBL/GenBank/DDBJ databases">
        <title>Labilibaculum sp. nov, a marine bacterium isolated from Antarctica.</title>
        <authorList>
            <person name="Dai W."/>
        </authorList>
    </citation>
    <scope>NUCLEOTIDE SEQUENCE [LARGE SCALE GENOMIC DNA]</scope>
    <source>
        <strain evidence="5 6">DW002</strain>
    </source>
</reference>
<protein>
    <submittedName>
        <fullName evidence="5">Corrinoid protein</fullName>
    </submittedName>
</protein>
<dbReference type="Gene3D" id="1.10.1240.10">
    <property type="entry name" value="Methionine synthase domain"/>
    <property type="match status" value="1"/>
</dbReference>
<evidence type="ECO:0000256" key="1">
    <source>
        <dbReference type="ARBA" id="ARBA00022723"/>
    </source>
</evidence>
<dbReference type="RefSeq" id="WP_275111818.1">
    <property type="nucleotide sequence ID" value="NZ_JAKJSC010000011.1"/>
</dbReference>
<evidence type="ECO:0000259" key="3">
    <source>
        <dbReference type="PROSITE" id="PS51332"/>
    </source>
</evidence>
<dbReference type="InterPro" id="IPR003759">
    <property type="entry name" value="Cbl-bd_cap"/>
</dbReference>
<dbReference type="SUPFAM" id="SSF47644">
    <property type="entry name" value="Methionine synthase domain"/>
    <property type="match status" value="1"/>
</dbReference>
<dbReference type="Pfam" id="PF02607">
    <property type="entry name" value="B12-binding_2"/>
    <property type="match status" value="1"/>
</dbReference>
<accession>A0ABT5VYK2</accession>
<dbReference type="Gene3D" id="3.40.50.280">
    <property type="entry name" value="Cobalamin-binding domain"/>
    <property type="match status" value="1"/>
</dbReference>
<sequence length="222" mass="24001">MNELLEKLAECVEFGKINNASPYPPTMKGQDGADEYAKQAIDEGIEPGEILKHGLMVGMEKVGIKFRENKVFVPQVLMSAKAMSAAMDHLKPYFSSGAAERKGVFVVGTVEGDLHDIGKNLVAMMVEGNGYEVIDLGTDVKAEQFIETAEKHPGSVIGLSSLLTTTMANMQKIVEIVKKHNPDRQICIGGAPITQDFSEKIGADSYKPDPQGVVEFLNSLAS</sequence>
<feature type="domain" description="B12-binding N-terminal" evidence="4">
    <location>
        <begin position="12"/>
        <end position="102"/>
    </location>
</feature>
<dbReference type="Proteomes" id="UP001528920">
    <property type="component" value="Unassembled WGS sequence"/>
</dbReference>
<dbReference type="PANTHER" id="PTHR45833">
    <property type="entry name" value="METHIONINE SYNTHASE"/>
    <property type="match status" value="1"/>
</dbReference>
<dbReference type="CDD" id="cd02070">
    <property type="entry name" value="corrinoid_protein_B12-BD"/>
    <property type="match status" value="1"/>
</dbReference>
<gene>
    <name evidence="5" type="ORF">L3049_21055</name>
</gene>
<keyword evidence="2" id="KW-0170">Cobalt</keyword>
<dbReference type="InterPro" id="IPR050554">
    <property type="entry name" value="Met_Synthase/Corrinoid"/>
</dbReference>
<dbReference type="SUPFAM" id="SSF52242">
    <property type="entry name" value="Cobalamin (vitamin B12)-binding domain"/>
    <property type="match status" value="1"/>
</dbReference>
<dbReference type="Pfam" id="PF02310">
    <property type="entry name" value="B12-binding"/>
    <property type="match status" value="1"/>
</dbReference>
<dbReference type="InterPro" id="IPR036594">
    <property type="entry name" value="Meth_synthase_dom"/>
</dbReference>
<dbReference type="PROSITE" id="PS51332">
    <property type="entry name" value="B12_BINDING"/>
    <property type="match status" value="1"/>
</dbReference>
<evidence type="ECO:0000256" key="2">
    <source>
        <dbReference type="ARBA" id="ARBA00023285"/>
    </source>
</evidence>
<name>A0ABT5VYK2_9BACT</name>
<proteinExistence type="predicted"/>
<dbReference type="PANTHER" id="PTHR45833:SF1">
    <property type="entry name" value="METHIONINE SYNTHASE"/>
    <property type="match status" value="1"/>
</dbReference>
<keyword evidence="6" id="KW-1185">Reference proteome</keyword>
<evidence type="ECO:0000259" key="4">
    <source>
        <dbReference type="PROSITE" id="PS51337"/>
    </source>
</evidence>
<dbReference type="SMART" id="SM01018">
    <property type="entry name" value="B12-binding_2"/>
    <property type="match status" value="1"/>
</dbReference>
<comment type="caution">
    <text evidence="5">The sequence shown here is derived from an EMBL/GenBank/DDBJ whole genome shotgun (WGS) entry which is preliminary data.</text>
</comment>